<dbReference type="Gene3D" id="1.20.1720.10">
    <property type="entry name" value="Multidrug resistance protein D"/>
    <property type="match status" value="1"/>
</dbReference>
<keyword evidence="6 8" id="KW-1133">Transmembrane helix</keyword>
<evidence type="ECO:0000256" key="3">
    <source>
        <dbReference type="ARBA" id="ARBA00022448"/>
    </source>
</evidence>
<dbReference type="EMBL" id="RAXU01000001">
    <property type="protein sequence ID" value="RKG36144.1"/>
    <property type="molecule type" value="Genomic_DNA"/>
</dbReference>
<evidence type="ECO:0000256" key="2">
    <source>
        <dbReference type="ARBA" id="ARBA00008537"/>
    </source>
</evidence>
<dbReference type="Proteomes" id="UP000269001">
    <property type="component" value="Unassembled WGS sequence"/>
</dbReference>
<comment type="similarity">
    <text evidence="2">Belongs to the major facilitator superfamily. EmrB family.</text>
</comment>
<feature type="domain" description="Major facilitator superfamily (MFS) profile" evidence="9">
    <location>
        <begin position="23"/>
        <end position="519"/>
    </location>
</feature>
<dbReference type="Pfam" id="PF07690">
    <property type="entry name" value="MFS_1"/>
    <property type="match status" value="1"/>
</dbReference>
<feature type="transmembrane region" description="Helical" evidence="8">
    <location>
        <begin position="241"/>
        <end position="258"/>
    </location>
</feature>
<evidence type="ECO:0000313" key="11">
    <source>
        <dbReference type="Proteomes" id="UP000269001"/>
    </source>
</evidence>
<evidence type="ECO:0000256" key="7">
    <source>
        <dbReference type="ARBA" id="ARBA00023136"/>
    </source>
</evidence>
<keyword evidence="3" id="KW-0813">Transport</keyword>
<dbReference type="PANTHER" id="PTHR42718:SF9">
    <property type="entry name" value="MAJOR FACILITATOR SUPERFAMILY MULTIDRUG TRANSPORTER MFSC"/>
    <property type="match status" value="1"/>
</dbReference>
<keyword evidence="7 8" id="KW-0472">Membrane</keyword>
<name>A0A3A8F1F1_9GAMM</name>
<gene>
    <name evidence="10" type="ORF">D7V21_00660</name>
</gene>
<evidence type="ECO:0000256" key="5">
    <source>
        <dbReference type="ARBA" id="ARBA00022692"/>
    </source>
</evidence>
<keyword evidence="11" id="KW-1185">Reference proteome</keyword>
<feature type="transmembrane region" description="Helical" evidence="8">
    <location>
        <begin position="496"/>
        <end position="514"/>
    </location>
</feature>
<feature type="transmembrane region" description="Helical" evidence="8">
    <location>
        <begin position="146"/>
        <end position="169"/>
    </location>
</feature>
<feature type="transmembrane region" description="Helical" evidence="8">
    <location>
        <begin position="381"/>
        <end position="398"/>
    </location>
</feature>
<feature type="transmembrane region" description="Helical" evidence="8">
    <location>
        <begin position="114"/>
        <end position="139"/>
    </location>
</feature>
<feature type="transmembrane region" description="Helical" evidence="8">
    <location>
        <begin position="344"/>
        <end position="361"/>
    </location>
</feature>
<dbReference type="RefSeq" id="WP_120368619.1">
    <property type="nucleotide sequence ID" value="NZ_RAXU01000001.1"/>
</dbReference>
<dbReference type="GO" id="GO:0022857">
    <property type="term" value="F:transmembrane transporter activity"/>
    <property type="evidence" value="ECO:0007669"/>
    <property type="project" value="InterPro"/>
</dbReference>
<dbReference type="InterPro" id="IPR011701">
    <property type="entry name" value="MFS"/>
</dbReference>
<organism evidence="10 11">
    <name type="scientific">Acinetobacter guerrae</name>
    <dbReference type="NCBI Taxonomy" id="1843371"/>
    <lineage>
        <taxon>Bacteria</taxon>
        <taxon>Pseudomonadati</taxon>
        <taxon>Pseudomonadota</taxon>
        <taxon>Gammaproteobacteria</taxon>
        <taxon>Moraxellales</taxon>
        <taxon>Moraxellaceae</taxon>
        <taxon>Acinetobacter</taxon>
    </lineage>
</organism>
<dbReference type="SUPFAM" id="SSF103473">
    <property type="entry name" value="MFS general substrate transporter"/>
    <property type="match status" value="1"/>
</dbReference>
<dbReference type="NCBIfam" id="TIGR00711">
    <property type="entry name" value="efflux_EmrB"/>
    <property type="match status" value="1"/>
</dbReference>
<evidence type="ECO:0000256" key="6">
    <source>
        <dbReference type="ARBA" id="ARBA00022989"/>
    </source>
</evidence>
<dbReference type="CDD" id="cd17503">
    <property type="entry name" value="MFS_LmrB_MDR_like"/>
    <property type="match status" value="1"/>
</dbReference>
<evidence type="ECO:0000256" key="8">
    <source>
        <dbReference type="SAM" id="Phobius"/>
    </source>
</evidence>
<feature type="transmembrane region" description="Helical" evidence="8">
    <location>
        <begin position="175"/>
        <end position="194"/>
    </location>
</feature>
<feature type="transmembrane region" description="Helical" evidence="8">
    <location>
        <begin position="61"/>
        <end position="81"/>
    </location>
</feature>
<feature type="transmembrane region" description="Helical" evidence="8">
    <location>
        <begin position="279"/>
        <end position="300"/>
    </location>
</feature>
<reference evidence="10 11" key="1">
    <citation type="submission" date="2018-09" db="EMBL/GenBank/DDBJ databases">
        <title>The draft genome of Acinetobacter spp. strains.</title>
        <authorList>
            <person name="Qin J."/>
            <person name="Feng Y."/>
            <person name="Zong Z."/>
        </authorList>
    </citation>
    <scope>NUCLEOTIDE SEQUENCE [LARGE SCALE GENOMIC DNA]</scope>
    <source>
        <strain evidence="10 11">WCHAc060096</strain>
    </source>
</reference>
<evidence type="ECO:0000256" key="4">
    <source>
        <dbReference type="ARBA" id="ARBA00022475"/>
    </source>
</evidence>
<protein>
    <submittedName>
        <fullName evidence="10">DHA2 family efflux MFS transporter permease subunit</fullName>
    </submittedName>
</protein>
<dbReference type="PANTHER" id="PTHR42718">
    <property type="entry name" value="MAJOR FACILITATOR SUPERFAMILY MULTIDRUG TRANSPORTER MFSC"/>
    <property type="match status" value="1"/>
</dbReference>
<dbReference type="InterPro" id="IPR020846">
    <property type="entry name" value="MFS_dom"/>
</dbReference>
<keyword evidence="4" id="KW-1003">Cell membrane</keyword>
<evidence type="ECO:0000256" key="1">
    <source>
        <dbReference type="ARBA" id="ARBA00004651"/>
    </source>
</evidence>
<feature type="transmembrane region" description="Helical" evidence="8">
    <location>
        <begin position="206"/>
        <end position="229"/>
    </location>
</feature>
<dbReference type="InterPro" id="IPR036259">
    <property type="entry name" value="MFS_trans_sf"/>
</dbReference>
<feature type="transmembrane region" description="Helical" evidence="8">
    <location>
        <begin position="21"/>
        <end position="41"/>
    </location>
</feature>
<feature type="transmembrane region" description="Helical" evidence="8">
    <location>
        <begin position="312"/>
        <end position="332"/>
    </location>
</feature>
<sequence length="526" mass="58450">MNSNQINGSNIVQPLSKNQKMLIFGIMAFGMFLALLDTQIVAASLNDIQAGLLASPDEISWVQTAYLMAEIVMIPFSAFLAQAMSTRFLFSISAGLFTLSSFACGFAWNIESMTIFRAIQGFTGGAMIPTVFAVGFLLFDEKERVIIPAILGMVSVLAPTLGPTIGGIITSYIGWHWIFFINIIPGTLVTWFAYQKIQVDQANFKLFKKIDWIHLFAMIFALGCLQYVLEEGPQVDWFNDHTIAICAWISLVSFCLFLERSFFSANPIVKLTAFKNSSFLFACIFNFVIGFGLYSSTYLVPVYLVTIRGFSSLQIGLTVFVVGIAQFFSTIIAAKLSEKADARILFSIGLPLFAYSLWLMSNMNHEWGFSEFLVPQILRGLSIMLCIVPSVNVALSGFKNMELRYASGLFNLMRNLGGAIGIALVNTWLQDQSRISHLRLSENLGIHPQQFNATFLQLTQQLSQINSDSQQTLVQAMSILEKVVKQQALSLAFDQVFRLMAIMFFIATLLIPFAKAKGSTAPKDTH</sequence>
<dbReference type="PROSITE" id="PS50850">
    <property type="entry name" value="MFS"/>
    <property type="match status" value="1"/>
</dbReference>
<evidence type="ECO:0000313" key="10">
    <source>
        <dbReference type="EMBL" id="RKG36144.1"/>
    </source>
</evidence>
<evidence type="ECO:0000259" key="9">
    <source>
        <dbReference type="PROSITE" id="PS50850"/>
    </source>
</evidence>
<accession>A0A3A8F1F1</accession>
<dbReference type="GO" id="GO:0005886">
    <property type="term" value="C:plasma membrane"/>
    <property type="evidence" value="ECO:0007669"/>
    <property type="project" value="UniProtKB-SubCell"/>
</dbReference>
<feature type="transmembrane region" description="Helical" evidence="8">
    <location>
        <begin position="88"/>
        <end position="108"/>
    </location>
</feature>
<dbReference type="AlphaFoldDB" id="A0A3A8F1F1"/>
<comment type="subcellular location">
    <subcellularLocation>
        <location evidence="1">Cell membrane</location>
        <topology evidence="1">Multi-pass membrane protein</topology>
    </subcellularLocation>
</comment>
<dbReference type="InterPro" id="IPR004638">
    <property type="entry name" value="EmrB-like"/>
</dbReference>
<keyword evidence="5 8" id="KW-0812">Transmembrane</keyword>
<comment type="caution">
    <text evidence="10">The sequence shown here is derived from an EMBL/GenBank/DDBJ whole genome shotgun (WGS) entry which is preliminary data.</text>
</comment>
<dbReference type="Gene3D" id="1.20.1250.20">
    <property type="entry name" value="MFS general substrate transporter like domains"/>
    <property type="match status" value="1"/>
</dbReference>
<proteinExistence type="inferred from homology"/>